<name>A0A9N9GLD5_9GLOM</name>
<proteinExistence type="predicted"/>
<dbReference type="EMBL" id="CAJVPY010004105">
    <property type="protein sequence ID" value="CAG8610189.1"/>
    <property type="molecule type" value="Genomic_DNA"/>
</dbReference>
<evidence type="ECO:0000256" key="3">
    <source>
        <dbReference type="ARBA" id="ARBA00022525"/>
    </source>
</evidence>
<dbReference type="GO" id="GO:0005576">
    <property type="term" value="C:extracellular region"/>
    <property type="evidence" value="ECO:0007669"/>
    <property type="project" value="UniProtKB-SubCell"/>
</dbReference>
<accession>A0A9N9GLD5</accession>
<comment type="subcellular location">
    <subcellularLocation>
        <location evidence="1">Host cell</location>
    </subcellularLocation>
    <subcellularLocation>
        <location evidence="2">Secreted</location>
    </subcellularLocation>
</comment>
<comment type="caution">
    <text evidence="6">The sequence shown here is derived from an EMBL/GenBank/DDBJ whole genome shotgun (WGS) entry which is preliminary data.</text>
</comment>
<feature type="region of interest" description="Disordered" evidence="4">
    <location>
        <begin position="170"/>
        <end position="191"/>
    </location>
</feature>
<sequence length="191" mass="21928">MNRVEGSLNSHLDSLPTRHTKIMLGCIVLGKKNIFPVDFDIGKTIRHLKEVINKKAKLDNPSKKHVIYEGIDIKVKFGDEKLDSDFNTFGEHFERQPTAKHIHIIMKVPAITDAAEQVKRQDIKDELELESVVLDKRIEKTSLVRFFYSMMFSFFTSPKMPKRLCDCKSNTDNKQNPECPAHEISNEANSV</sequence>
<keyword evidence="7" id="KW-1185">Reference proteome</keyword>
<evidence type="ECO:0000256" key="1">
    <source>
        <dbReference type="ARBA" id="ARBA00004340"/>
    </source>
</evidence>
<reference evidence="6" key="1">
    <citation type="submission" date="2021-06" db="EMBL/GenBank/DDBJ databases">
        <authorList>
            <person name="Kallberg Y."/>
            <person name="Tangrot J."/>
            <person name="Rosling A."/>
        </authorList>
    </citation>
    <scope>NUCLEOTIDE SEQUENCE</scope>
    <source>
        <strain evidence="6">MA453B</strain>
    </source>
</reference>
<dbReference type="InterPro" id="IPR045379">
    <property type="entry name" value="Crinkler_N"/>
</dbReference>
<dbReference type="OrthoDB" id="2442959at2759"/>
<feature type="domain" description="Crinkler effector protein N-terminal" evidence="5">
    <location>
        <begin position="23"/>
        <end position="106"/>
    </location>
</feature>
<dbReference type="AlphaFoldDB" id="A0A9N9GLD5"/>
<evidence type="ECO:0000313" key="6">
    <source>
        <dbReference type="EMBL" id="CAG8610189.1"/>
    </source>
</evidence>
<protein>
    <submittedName>
        <fullName evidence="6">12460_t:CDS:1</fullName>
    </submittedName>
</protein>
<dbReference type="Pfam" id="PF20147">
    <property type="entry name" value="Crinkler"/>
    <property type="match status" value="1"/>
</dbReference>
<evidence type="ECO:0000256" key="2">
    <source>
        <dbReference type="ARBA" id="ARBA00004613"/>
    </source>
</evidence>
<evidence type="ECO:0000256" key="4">
    <source>
        <dbReference type="SAM" id="MobiDB-lite"/>
    </source>
</evidence>
<evidence type="ECO:0000313" key="7">
    <source>
        <dbReference type="Proteomes" id="UP000789405"/>
    </source>
</evidence>
<dbReference type="GO" id="GO:0043657">
    <property type="term" value="C:host cell"/>
    <property type="evidence" value="ECO:0007669"/>
    <property type="project" value="UniProtKB-SubCell"/>
</dbReference>
<organism evidence="6 7">
    <name type="scientific">Dentiscutata erythropus</name>
    <dbReference type="NCBI Taxonomy" id="1348616"/>
    <lineage>
        <taxon>Eukaryota</taxon>
        <taxon>Fungi</taxon>
        <taxon>Fungi incertae sedis</taxon>
        <taxon>Mucoromycota</taxon>
        <taxon>Glomeromycotina</taxon>
        <taxon>Glomeromycetes</taxon>
        <taxon>Diversisporales</taxon>
        <taxon>Gigasporaceae</taxon>
        <taxon>Dentiscutata</taxon>
    </lineage>
</organism>
<gene>
    <name evidence="6" type="ORF">DERYTH_LOCUS8095</name>
</gene>
<dbReference type="Proteomes" id="UP000789405">
    <property type="component" value="Unassembled WGS sequence"/>
</dbReference>
<keyword evidence="3" id="KW-0964">Secreted</keyword>
<evidence type="ECO:0000259" key="5">
    <source>
        <dbReference type="Pfam" id="PF20147"/>
    </source>
</evidence>